<dbReference type="CDD" id="cd14458">
    <property type="entry name" value="DP_DD"/>
    <property type="match status" value="1"/>
</dbReference>
<dbReference type="InterPro" id="IPR015648">
    <property type="entry name" value="Transcrpt_fac_DP"/>
</dbReference>
<dbReference type="Gene3D" id="1.20.140.80">
    <property type="entry name" value="Transcription factor DP"/>
    <property type="match status" value="1"/>
</dbReference>
<dbReference type="InterPro" id="IPR036390">
    <property type="entry name" value="WH_DNA-bd_sf"/>
</dbReference>
<dbReference type="GO" id="GO:0000981">
    <property type="term" value="F:DNA-binding transcription factor activity, RNA polymerase II-specific"/>
    <property type="evidence" value="ECO:0007669"/>
    <property type="project" value="TreeGrafter"/>
</dbReference>
<dbReference type="SMART" id="SM01372">
    <property type="entry name" value="E2F_TDP"/>
    <property type="match status" value="1"/>
</dbReference>
<dbReference type="Pfam" id="PF02319">
    <property type="entry name" value="WHD_E2F_TDP"/>
    <property type="match status" value="1"/>
</dbReference>
<evidence type="ECO:0008006" key="13">
    <source>
        <dbReference type="Google" id="ProtNLM"/>
    </source>
</evidence>
<dbReference type="SUPFAM" id="SSF46785">
    <property type="entry name" value="Winged helix' DNA-binding domain"/>
    <property type="match status" value="1"/>
</dbReference>
<comment type="caution">
    <text evidence="11">The sequence shown here is derived from an EMBL/GenBank/DDBJ whole genome shotgun (WGS) entry which is preliminary data.</text>
</comment>
<keyword evidence="3 7" id="KW-0805">Transcription regulation</keyword>
<feature type="domain" description="Transcription factor DP C-terminal" evidence="9">
    <location>
        <begin position="151"/>
        <end position="295"/>
    </location>
</feature>
<gene>
    <name evidence="11" type="primary">Cni-dpl-1</name>
    <name evidence="11" type="synonym">Cnig_chr_II.g4130</name>
    <name evidence="11" type="ORF">B9Z55_004130</name>
</gene>
<dbReference type="InterPro" id="IPR038168">
    <property type="entry name" value="TF_DP_C_sf"/>
</dbReference>
<keyword evidence="4 7" id="KW-0238">DNA-binding</keyword>
<evidence type="ECO:0000256" key="2">
    <source>
        <dbReference type="ARBA" id="ARBA00010940"/>
    </source>
</evidence>
<evidence type="ECO:0000256" key="1">
    <source>
        <dbReference type="ARBA" id="ARBA00004123"/>
    </source>
</evidence>
<evidence type="ECO:0000256" key="4">
    <source>
        <dbReference type="ARBA" id="ARBA00023125"/>
    </source>
</evidence>
<evidence type="ECO:0000259" key="10">
    <source>
        <dbReference type="SMART" id="SM01372"/>
    </source>
</evidence>
<feature type="compositionally biased region" description="Low complexity" evidence="8">
    <location>
        <begin position="34"/>
        <end position="45"/>
    </location>
</feature>
<dbReference type="AlphaFoldDB" id="A0A2G5UV31"/>
<proteinExistence type="inferred from homology"/>
<dbReference type="InterPro" id="IPR036388">
    <property type="entry name" value="WH-like_DNA-bd_sf"/>
</dbReference>
<dbReference type="Proteomes" id="UP000230233">
    <property type="component" value="Chromosome II"/>
</dbReference>
<evidence type="ECO:0000256" key="3">
    <source>
        <dbReference type="ARBA" id="ARBA00023015"/>
    </source>
</evidence>
<evidence type="ECO:0000313" key="11">
    <source>
        <dbReference type="EMBL" id="PIC43353.1"/>
    </source>
</evidence>
<dbReference type="SUPFAM" id="SSF144074">
    <property type="entry name" value="E2F-DP heterodimerization region"/>
    <property type="match status" value="1"/>
</dbReference>
<evidence type="ECO:0000259" key="9">
    <source>
        <dbReference type="SMART" id="SM01138"/>
    </source>
</evidence>
<comment type="subcellular location">
    <subcellularLocation>
        <location evidence="1 7">Nucleus</location>
    </subcellularLocation>
</comment>
<dbReference type="Pfam" id="PF08781">
    <property type="entry name" value="DP"/>
    <property type="match status" value="1"/>
</dbReference>
<dbReference type="SMART" id="SM01138">
    <property type="entry name" value="DP"/>
    <property type="match status" value="1"/>
</dbReference>
<dbReference type="PANTHER" id="PTHR12548:SF9">
    <property type="entry name" value="TRANSCRIPTION FACTOR DP"/>
    <property type="match status" value="1"/>
</dbReference>
<dbReference type="InterPro" id="IPR003316">
    <property type="entry name" value="E2F_WHTH_DNA-bd_dom"/>
</dbReference>
<evidence type="ECO:0000256" key="7">
    <source>
        <dbReference type="RuleBase" id="RU003796"/>
    </source>
</evidence>
<dbReference type="GO" id="GO:0051726">
    <property type="term" value="P:regulation of cell cycle"/>
    <property type="evidence" value="ECO:0007669"/>
    <property type="project" value="InterPro"/>
</dbReference>
<dbReference type="FunFam" id="1.10.10.10:FF:000047">
    <property type="entry name" value="Transcription factor"/>
    <property type="match status" value="1"/>
</dbReference>
<accession>A0A2G5UV31</accession>
<organism evidence="11 12">
    <name type="scientific">Caenorhabditis nigoni</name>
    <dbReference type="NCBI Taxonomy" id="1611254"/>
    <lineage>
        <taxon>Eukaryota</taxon>
        <taxon>Metazoa</taxon>
        <taxon>Ecdysozoa</taxon>
        <taxon>Nematoda</taxon>
        <taxon>Chromadorea</taxon>
        <taxon>Rhabditida</taxon>
        <taxon>Rhabditina</taxon>
        <taxon>Rhabditomorpha</taxon>
        <taxon>Rhabditoidea</taxon>
        <taxon>Rhabditidae</taxon>
        <taxon>Peloderinae</taxon>
        <taxon>Caenorhabditis</taxon>
    </lineage>
</organism>
<feature type="domain" description="E2F/DP family winged-helix DNA-binding" evidence="10">
    <location>
        <begin position="60"/>
        <end position="144"/>
    </location>
</feature>
<evidence type="ECO:0000313" key="12">
    <source>
        <dbReference type="Proteomes" id="UP000230233"/>
    </source>
</evidence>
<dbReference type="STRING" id="1611254.A0A2G5UV31"/>
<dbReference type="InterPro" id="IPR037241">
    <property type="entry name" value="E2F-DP_heterodim"/>
</dbReference>
<keyword evidence="5 7" id="KW-0804">Transcription</keyword>
<evidence type="ECO:0000256" key="6">
    <source>
        <dbReference type="ARBA" id="ARBA00023242"/>
    </source>
</evidence>
<dbReference type="EMBL" id="PDUG01000002">
    <property type="protein sequence ID" value="PIC43353.1"/>
    <property type="molecule type" value="Genomic_DNA"/>
</dbReference>
<evidence type="ECO:0000256" key="8">
    <source>
        <dbReference type="SAM" id="MobiDB-lite"/>
    </source>
</evidence>
<evidence type="ECO:0000256" key="5">
    <source>
        <dbReference type="ARBA" id="ARBA00023163"/>
    </source>
</evidence>
<dbReference type="Gene3D" id="1.10.10.10">
    <property type="entry name" value="Winged helix-like DNA-binding domain superfamily/Winged helix DNA-binding domain"/>
    <property type="match status" value="1"/>
</dbReference>
<keyword evidence="6 7" id="KW-0539">Nucleus</keyword>
<dbReference type="GO" id="GO:0005634">
    <property type="term" value="C:nucleus"/>
    <property type="evidence" value="ECO:0007669"/>
    <property type="project" value="UniProtKB-SubCell"/>
</dbReference>
<sequence>MNQYQYDSRRPQTSSSGGPKRYMPTGLPRGNLFQDDGYGDQQWDDMPSAPSGGGGGGSTEKPTGLRHFSTKVCEKVKEKGLTNYNEVADELVADYFHSNVLKHVDVVKQEYDMKNIRRRVYDALNVLLAMNIITKNKKDIRWIGLPASASQEIARLEEEKTRREASIRAKKDALQEMVMQIVSYKNLVERNRRNEHKNGRPEQDTLLHLPFLIINTDKETNVECSVSSDKSEFLFSFDKKFEIHDDFEVLKKMKLACGLDTGNPTDEELITAKSFLPSLHQSYVDEIVTTHKEREAEREEKEKQMLLLAQRQQQMAQMQYYDPETGSMGNRYNRQLQEHLIADEDRNAAAGIMERDEDLVVPMERNAVRGGPMYNSSGYSPQKTTAMRAIQQQPSATRRYYVQKGTGAPGPMGREMSPAIRTISRPYTSTIPQQRMAAGGGTVGAGGGPVKYYVPQPSGAGPGPSSSLTAPRYKIRTPSQSTTPGQRVTYSTGAGGLSSAHLQPGQRIVTQRIVTSGGPHPPGTIVRKVIRKIVVNPGGAKQSPAQQVIQKKMMEQEMQDRKPEMPMTSAQAAAMIQHEPPSDYDYF</sequence>
<dbReference type="GO" id="GO:0000977">
    <property type="term" value="F:RNA polymerase II transcription regulatory region sequence-specific DNA binding"/>
    <property type="evidence" value="ECO:0007669"/>
    <property type="project" value="TreeGrafter"/>
</dbReference>
<dbReference type="GO" id="GO:0005667">
    <property type="term" value="C:transcription regulator complex"/>
    <property type="evidence" value="ECO:0007669"/>
    <property type="project" value="InterPro"/>
</dbReference>
<keyword evidence="12" id="KW-1185">Reference proteome</keyword>
<dbReference type="OrthoDB" id="552115at2759"/>
<feature type="region of interest" description="Disordered" evidence="8">
    <location>
        <begin position="556"/>
        <end position="587"/>
    </location>
</feature>
<name>A0A2G5UV31_9PELO</name>
<reference evidence="12" key="1">
    <citation type="submission" date="2017-10" db="EMBL/GenBank/DDBJ databases">
        <title>Rapid genome shrinkage in a self-fertile nematode reveals novel sperm competition proteins.</title>
        <authorList>
            <person name="Yin D."/>
            <person name="Schwarz E.M."/>
            <person name="Thomas C.G."/>
            <person name="Felde R.L."/>
            <person name="Korf I.F."/>
            <person name="Cutter A.D."/>
            <person name="Schartner C.M."/>
            <person name="Ralston E.J."/>
            <person name="Meyer B.J."/>
            <person name="Haag E.S."/>
        </authorList>
    </citation>
    <scope>NUCLEOTIDE SEQUENCE [LARGE SCALE GENOMIC DNA]</scope>
    <source>
        <strain evidence="12">JU1422</strain>
    </source>
</reference>
<dbReference type="InterPro" id="IPR014889">
    <property type="entry name" value="Transc_factor_DP_C"/>
</dbReference>
<feature type="region of interest" description="Disordered" evidence="8">
    <location>
        <begin position="1"/>
        <end position="66"/>
    </location>
</feature>
<comment type="similarity">
    <text evidence="2 7">Belongs to the E2F/DP family.</text>
</comment>
<protein>
    <recommendedName>
        <fullName evidence="13">E2F/DP family winged-helix DNA-binding domain-containing protein</fullName>
    </recommendedName>
</protein>
<feature type="compositionally biased region" description="Polar residues" evidence="8">
    <location>
        <begin position="1"/>
        <end position="17"/>
    </location>
</feature>
<dbReference type="PANTHER" id="PTHR12548">
    <property type="entry name" value="TRANSCRIPTION FACTOR DP"/>
    <property type="match status" value="1"/>
</dbReference>